<dbReference type="GO" id="GO:0051082">
    <property type="term" value="F:unfolded protein binding"/>
    <property type="evidence" value="ECO:0007669"/>
    <property type="project" value="UniProtKB-UniRule"/>
</dbReference>
<dbReference type="PIRSF" id="PIRSF005261">
    <property type="entry name" value="Heat_shock_Hsp33"/>
    <property type="match status" value="1"/>
</dbReference>
<proteinExistence type="inferred from homology"/>
<dbReference type="GO" id="GO:0005737">
    <property type="term" value="C:cytoplasm"/>
    <property type="evidence" value="ECO:0007669"/>
    <property type="project" value="UniProtKB-SubCell"/>
</dbReference>
<dbReference type="RefSeq" id="WP_149123026.1">
    <property type="nucleotide sequence ID" value="NZ_VTFL01000005.1"/>
</dbReference>
<dbReference type="GO" id="GO:0044183">
    <property type="term" value="F:protein folding chaperone"/>
    <property type="evidence" value="ECO:0007669"/>
    <property type="project" value="TreeGrafter"/>
</dbReference>
<comment type="similarity">
    <text evidence="6">Belongs to the HSP33 family.</text>
</comment>
<dbReference type="SUPFAM" id="SSF64397">
    <property type="entry name" value="Hsp33 domain"/>
    <property type="match status" value="1"/>
</dbReference>
<dbReference type="InterPro" id="IPR016154">
    <property type="entry name" value="Heat_shock_Hsp33_C"/>
</dbReference>
<evidence type="ECO:0000256" key="1">
    <source>
        <dbReference type="ARBA" id="ARBA00022490"/>
    </source>
</evidence>
<evidence type="ECO:0000256" key="4">
    <source>
        <dbReference type="ARBA" id="ARBA00023186"/>
    </source>
</evidence>
<dbReference type="SUPFAM" id="SSF118352">
    <property type="entry name" value="HSP33 redox switch-like"/>
    <property type="match status" value="1"/>
</dbReference>
<evidence type="ECO:0000256" key="5">
    <source>
        <dbReference type="ARBA" id="ARBA00023284"/>
    </source>
</evidence>
<keyword evidence="1 6" id="KW-0963">Cytoplasm</keyword>
<evidence type="ECO:0000256" key="3">
    <source>
        <dbReference type="ARBA" id="ARBA00023157"/>
    </source>
</evidence>
<comment type="function">
    <text evidence="6">Redox regulated molecular chaperone. Protects both thermally unfolding and oxidatively damaged proteins from irreversible aggregation. Plays an important role in the bacterial defense system toward oxidative stress.</text>
</comment>
<dbReference type="PANTHER" id="PTHR30111:SF1">
    <property type="entry name" value="33 KDA CHAPERONIN"/>
    <property type="match status" value="1"/>
</dbReference>
<sequence length="295" mass="32794">MDYLIRGLSKDKRIVAYVAKTTNLVEQARQIHKASPTAIAALGRTLTLAAIMGKMLKKDEERISLQITGNGPLGNIFAEADSKGNVRGFIKRAYIDLPPTPDGKLDVPSAIGKEGTLSVIRDLGLKEPYRGVVPIVSGGIAKDLAYYFTYSEQLPSAVAAGVYVSKEGKVISAGGYIVQIMESAEKDIIDILETNIKNLDPPSKMILDGQSPEEIMSRIFKNIEYEQFSREDLKYACRCSRERAENTLIALGVKELEELIKNEEFIEVKCEFCGKTYTFDKRDMEEIINQLKNKT</sequence>
<name>A0A7C2GG05_DICTH</name>
<keyword evidence="2 6" id="KW-0862">Zinc</keyword>
<dbReference type="InterPro" id="IPR016153">
    <property type="entry name" value="Heat_shock_Hsp33_N"/>
</dbReference>
<dbReference type="PANTHER" id="PTHR30111">
    <property type="entry name" value="33 KDA CHAPERONIN"/>
    <property type="match status" value="1"/>
</dbReference>
<feature type="disulfide bond" description="Redox-active" evidence="6">
    <location>
        <begin position="237"/>
        <end position="239"/>
    </location>
</feature>
<protein>
    <recommendedName>
        <fullName evidence="6">33 kDa chaperonin</fullName>
    </recommendedName>
    <alternativeName>
        <fullName evidence="6">Heat shock protein 33 homolog</fullName>
        <shortName evidence="6">HSP33</shortName>
    </alternativeName>
</protein>
<gene>
    <name evidence="6 7" type="primary">hslO</name>
    <name evidence="7" type="ORF">ENU78_04210</name>
</gene>
<keyword evidence="3 6" id="KW-1015">Disulfide bond</keyword>
<comment type="caution">
    <text evidence="7">The sequence shown here is derived from an EMBL/GenBank/DDBJ whole genome shotgun (WGS) entry which is preliminary data.</text>
</comment>
<dbReference type="Pfam" id="PF01430">
    <property type="entry name" value="HSP33"/>
    <property type="match status" value="1"/>
</dbReference>
<reference evidence="7" key="1">
    <citation type="journal article" date="2020" name="mSystems">
        <title>Genome- and Community-Level Interaction Insights into Carbon Utilization and Element Cycling Functions of Hydrothermarchaeota in Hydrothermal Sediment.</title>
        <authorList>
            <person name="Zhou Z."/>
            <person name="Liu Y."/>
            <person name="Xu W."/>
            <person name="Pan J."/>
            <person name="Luo Z.H."/>
            <person name="Li M."/>
        </authorList>
    </citation>
    <scope>NUCLEOTIDE SEQUENCE [LARGE SCALE GENOMIC DNA]</scope>
    <source>
        <strain evidence="7">SpSt-70</strain>
    </source>
</reference>
<keyword evidence="4 6" id="KW-0143">Chaperone</keyword>
<comment type="subcellular location">
    <subcellularLocation>
        <location evidence="6">Cytoplasm</location>
    </subcellularLocation>
</comment>
<dbReference type="CDD" id="cd00498">
    <property type="entry name" value="Hsp33"/>
    <property type="match status" value="1"/>
</dbReference>
<comment type="PTM">
    <text evidence="6">Under oxidizing conditions two disulfide bonds are formed involving the reactive cysteines. Under reducing conditions zinc is bound to the reactive cysteines and the protein is inactive.</text>
</comment>
<dbReference type="NCBIfam" id="NF001033">
    <property type="entry name" value="PRK00114.1"/>
    <property type="match status" value="1"/>
</dbReference>
<dbReference type="InterPro" id="IPR000397">
    <property type="entry name" value="Heat_shock_Hsp33"/>
</dbReference>
<dbReference type="AlphaFoldDB" id="A0A7C2GG05"/>
<dbReference type="Gene3D" id="3.90.1280.10">
    <property type="entry name" value="HSP33 redox switch-like"/>
    <property type="match status" value="1"/>
</dbReference>
<dbReference type="Gene3D" id="3.55.30.10">
    <property type="entry name" value="Hsp33 domain"/>
    <property type="match status" value="1"/>
</dbReference>
<evidence type="ECO:0000256" key="6">
    <source>
        <dbReference type="HAMAP-Rule" id="MF_00117"/>
    </source>
</evidence>
<dbReference type="GO" id="GO:0042026">
    <property type="term" value="P:protein refolding"/>
    <property type="evidence" value="ECO:0007669"/>
    <property type="project" value="TreeGrafter"/>
</dbReference>
<evidence type="ECO:0000256" key="2">
    <source>
        <dbReference type="ARBA" id="ARBA00022833"/>
    </source>
</evidence>
<keyword evidence="5 6" id="KW-0676">Redox-active center</keyword>
<dbReference type="EMBL" id="DTDV01000012">
    <property type="protein sequence ID" value="HGK23640.1"/>
    <property type="molecule type" value="Genomic_DNA"/>
</dbReference>
<feature type="disulfide bond" description="Redox-active" evidence="6">
    <location>
        <begin position="270"/>
        <end position="273"/>
    </location>
</feature>
<organism evidence="7">
    <name type="scientific">Dictyoglomus thermophilum</name>
    <dbReference type="NCBI Taxonomy" id="14"/>
    <lineage>
        <taxon>Bacteria</taxon>
        <taxon>Pseudomonadati</taxon>
        <taxon>Dictyoglomota</taxon>
        <taxon>Dictyoglomia</taxon>
        <taxon>Dictyoglomales</taxon>
        <taxon>Dictyoglomaceae</taxon>
        <taxon>Dictyoglomus</taxon>
    </lineage>
</organism>
<dbReference type="HAMAP" id="MF_00117">
    <property type="entry name" value="HslO"/>
    <property type="match status" value="1"/>
</dbReference>
<accession>A0A7C2GG05</accession>
<evidence type="ECO:0000313" key="7">
    <source>
        <dbReference type="EMBL" id="HGK23640.1"/>
    </source>
</evidence>